<accession>A0A6N8F0W5</accession>
<sequence length="124" mass="14126">MTKEREIRSILHDGTEVVYNTGDRVLFLAARPGGMPLTTDPESLYDDLVLTLEQRDATIKRLETALFTHQSYDKAVCELQEENERLRKALEEARAEYSKDGTDIQVLRRMIKIVDAALGEGDKE</sequence>
<dbReference type="Proteomes" id="UP000442469">
    <property type="component" value="Unassembled WGS sequence"/>
</dbReference>
<comment type="caution">
    <text evidence="2">The sequence shown here is derived from an EMBL/GenBank/DDBJ whole genome shotgun (WGS) entry which is preliminary data.</text>
</comment>
<reference evidence="2 3" key="1">
    <citation type="submission" date="2019-11" db="EMBL/GenBank/DDBJ databases">
        <title>Draft genome sequences of five Paenibacillus species of dairy origin.</title>
        <authorList>
            <person name="Olajide A.M."/>
            <person name="Chen S."/>
            <person name="Lapointe G."/>
        </authorList>
    </citation>
    <scope>NUCLEOTIDE SEQUENCE [LARGE SCALE GENOMIC DNA]</scope>
    <source>
        <strain evidence="2 3">3CT49</strain>
    </source>
</reference>
<feature type="coiled-coil region" evidence="1">
    <location>
        <begin position="72"/>
        <end position="100"/>
    </location>
</feature>
<keyword evidence="1" id="KW-0175">Coiled coil</keyword>
<dbReference type="AlphaFoldDB" id="A0A6N8F0W5"/>
<proteinExistence type="predicted"/>
<dbReference type="RefSeq" id="WP_155620683.1">
    <property type="nucleotide sequence ID" value="NZ_WNZZ01000017.1"/>
</dbReference>
<organism evidence="2 3">
    <name type="scientific">Paenibacillus macerans</name>
    <name type="common">Bacillus macerans</name>
    <dbReference type="NCBI Taxonomy" id="44252"/>
    <lineage>
        <taxon>Bacteria</taxon>
        <taxon>Bacillati</taxon>
        <taxon>Bacillota</taxon>
        <taxon>Bacilli</taxon>
        <taxon>Bacillales</taxon>
        <taxon>Paenibacillaceae</taxon>
        <taxon>Paenibacillus</taxon>
    </lineage>
</organism>
<protein>
    <submittedName>
        <fullName evidence="2">Uncharacterized protein</fullName>
    </submittedName>
</protein>
<evidence type="ECO:0000313" key="3">
    <source>
        <dbReference type="Proteomes" id="UP000442469"/>
    </source>
</evidence>
<evidence type="ECO:0000313" key="2">
    <source>
        <dbReference type="EMBL" id="MUG24750.1"/>
    </source>
</evidence>
<gene>
    <name evidence="2" type="ORF">GNQ08_20490</name>
</gene>
<name>A0A6N8F0W5_PAEMA</name>
<evidence type="ECO:0000256" key="1">
    <source>
        <dbReference type="SAM" id="Coils"/>
    </source>
</evidence>
<dbReference type="EMBL" id="WNZZ01000017">
    <property type="protein sequence ID" value="MUG24750.1"/>
    <property type="molecule type" value="Genomic_DNA"/>
</dbReference>